<comment type="caution">
    <text evidence="14">The sequence shown here is derived from an EMBL/GenBank/DDBJ whole genome shotgun (WGS) entry which is preliminary data.</text>
</comment>
<dbReference type="Pfam" id="PF21016">
    <property type="entry name" value="RlmN_N"/>
    <property type="match status" value="1"/>
</dbReference>
<evidence type="ECO:0000313" key="14">
    <source>
        <dbReference type="EMBL" id="KUG22500.1"/>
    </source>
</evidence>
<dbReference type="GO" id="GO:0051539">
    <property type="term" value="F:4 iron, 4 sulfur cluster binding"/>
    <property type="evidence" value="ECO:0007669"/>
    <property type="project" value="UniProtKB-KW"/>
</dbReference>
<dbReference type="SFLD" id="SFLDF00275">
    <property type="entry name" value="adenosine_C2_methyltransferase"/>
    <property type="match status" value="1"/>
</dbReference>
<gene>
    <name evidence="14" type="ORF">ASZ90_007723</name>
</gene>
<dbReference type="SFLD" id="SFLDS00029">
    <property type="entry name" value="Radical_SAM"/>
    <property type="match status" value="1"/>
</dbReference>
<dbReference type="CDD" id="cd01335">
    <property type="entry name" value="Radical_SAM"/>
    <property type="match status" value="1"/>
</dbReference>
<feature type="domain" description="Radical SAM core" evidence="13">
    <location>
        <begin position="104"/>
        <end position="335"/>
    </location>
</feature>
<proteinExistence type="inferred from homology"/>
<dbReference type="InterPro" id="IPR058240">
    <property type="entry name" value="rSAM_sf"/>
</dbReference>
<dbReference type="PANTHER" id="PTHR30544">
    <property type="entry name" value="23S RRNA METHYLTRANSFERASE"/>
    <property type="match status" value="1"/>
</dbReference>
<keyword evidence="4" id="KW-0963">Cytoplasm</keyword>
<dbReference type="InterPro" id="IPR048641">
    <property type="entry name" value="RlmN_N"/>
</dbReference>
<dbReference type="InterPro" id="IPR007197">
    <property type="entry name" value="rSAM"/>
</dbReference>
<evidence type="ECO:0000256" key="12">
    <source>
        <dbReference type="ARBA" id="ARBA00023014"/>
    </source>
</evidence>
<dbReference type="SFLD" id="SFLDG01062">
    <property type="entry name" value="methyltransferase_(Class_A)"/>
    <property type="match status" value="1"/>
</dbReference>
<reference evidence="14" key="1">
    <citation type="journal article" date="2015" name="Proc. Natl. Acad. Sci. U.S.A.">
        <title>Networks of energetic and metabolic interactions define dynamics in microbial communities.</title>
        <authorList>
            <person name="Embree M."/>
            <person name="Liu J.K."/>
            <person name="Al-Bassam M.M."/>
            <person name="Zengler K."/>
        </authorList>
    </citation>
    <scope>NUCLEOTIDE SEQUENCE</scope>
</reference>
<evidence type="ECO:0000256" key="5">
    <source>
        <dbReference type="ARBA" id="ARBA00022552"/>
    </source>
</evidence>
<dbReference type="EMBL" id="LNQE01000962">
    <property type="protein sequence ID" value="KUG22500.1"/>
    <property type="molecule type" value="Genomic_DNA"/>
</dbReference>
<keyword evidence="7 14" id="KW-0808">Transferase</keyword>
<evidence type="ECO:0000256" key="2">
    <source>
        <dbReference type="ARBA" id="ARBA00004496"/>
    </source>
</evidence>
<dbReference type="InterPro" id="IPR013785">
    <property type="entry name" value="Aldolase_TIM"/>
</dbReference>
<dbReference type="FunFam" id="3.20.20.70:FF:000014">
    <property type="entry name" value="Probable dual-specificity RNA methyltransferase RlmN"/>
    <property type="match status" value="1"/>
</dbReference>
<dbReference type="Gene3D" id="3.20.20.70">
    <property type="entry name" value="Aldolase class I"/>
    <property type="match status" value="1"/>
</dbReference>
<dbReference type="InterPro" id="IPR040072">
    <property type="entry name" value="Methyltransferase_A"/>
</dbReference>
<accession>A0A0W8FP01</accession>
<comment type="cofactor">
    <cofactor evidence="1">
        <name>[4Fe-4S] cluster</name>
        <dbReference type="ChEBI" id="CHEBI:49883"/>
    </cofactor>
</comment>
<evidence type="ECO:0000256" key="4">
    <source>
        <dbReference type="ARBA" id="ARBA00022490"/>
    </source>
</evidence>
<evidence type="ECO:0000256" key="8">
    <source>
        <dbReference type="ARBA" id="ARBA00022691"/>
    </source>
</evidence>
<evidence type="ECO:0000259" key="13">
    <source>
        <dbReference type="PROSITE" id="PS51918"/>
    </source>
</evidence>
<evidence type="ECO:0000256" key="1">
    <source>
        <dbReference type="ARBA" id="ARBA00001966"/>
    </source>
</evidence>
<dbReference type="GO" id="GO:0005737">
    <property type="term" value="C:cytoplasm"/>
    <property type="evidence" value="ECO:0007669"/>
    <property type="project" value="UniProtKB-SubCell"/>
</dbReference>
<evidence type="ECO:0000256" key="6">
    <source>
        <dbReference type="ARBA" id="ARBA00022603"/>
    </source>
</evidence>
<dbReference type="GO" id="GO:0046872">
    <property type="term" value="F:metal ion binding"/>
    <property type="evidence" value="ECO:0007669"/>
    <property type="project" value="UniProtKB-KW"/>
</dbReference>
<dbReference type="SUPFAM" id="SSF102114">
    <property type="entry name" value="Radical SAM enzymes"/>
    <property type="match status" value="1"/>
</dbReference>
<evidence type="ECO:0000256" key="7">
    <source>
        <dbReference type="ARBA" id="ARBA00022679"/>
    </source>
</evidence>
<keyword evidence="11" id="KW-0408">Iron</keyword>
<dbReference type="InterPro" id="IPR004383">
    <property type="entry name" value="rRNA_lsu_MTrfase_RlmN/Cfr"/>
</dbReference>
<dbReference type="GO" id="GO:0008173">
    <property type="term" value="F:RNA methyltransferase activity"/>
    <property type="evidence" value="ECO:0007669"/>
    <property type="project" value="InterPro"/>
</dbReference>
<keyword evidence="6 14" id="KW-0489">Methyltransferase</keyword>
<organism evidence="14">
    <name type="scientific">hydrocarbon metagenome</name>
    <dbReference type="NCBI Taxonomy" id="938273"/>
    <lineage>
        <taxon>unclassified sequences</taxon>
        <taxon>metagenomes</taxon>
        <taxon>ecological metagenomes</taxon>
    </lineage>
</organism>
<evidence type="ECO:0000256" key="9">
    <source>
        <dbReference type="ARBA" id="ARBA00022694"/>
    </source>
</evidence>
<name>A0A0W8FP01_9ZZZZ</name>
<evidence type="ECO:0000256" key="3">
    <source>
        <dbReference type="ARBA" id="ARBA00022485"/>
    </source>
</evidence>
<dbReference type="PIRSF" id="PIRSF006004">
    <property type="entry name" value="CHP00048"/>
    <property type="match status" value="1"/>
</dbReference>
<dbReference type="Pfam" id="PF04055">
    <property type="entry name" value="Radical_SAM"/>
    <property type="match status" value="1"/>
</dbReference>
<dbReference type="PANTHER" id="PTHR30544:SF5">
    <property type="entry name" value="RADICAL SAM CORE DOMAIN-CONTAINING PROTEIN"/>
    <property type="match status" value="1"/>
</dbReference>
<dbReference type="GO" id="GO:0030488">
    <property type="term" value="P:tRNA methylation"/>
    <property type="evidence" value="ECO:0007669"/>
    <property type="project" value="InterPro"/>
</dbReference>
<keyword evidence="12" id="KW-0411">Iron-sulfur</keyword>
<keyword evidence="9" id="KW-0819">tRNA processing</keyword>
<dbReference type="Gene3D" id="1.10.150.530">
    <property type="match status" value="1"/>
</dbReference>
<dbReference type="InterPro" id="IPR027492">
    <property type="entry name" value="RNA_MTrfase_RlmN"/>
</dbReference>
<dbReference type="HAMAP" id="MF_01849">
    <property type="entry name" value="RNA_methyltr_RlmN"/>
    <property type="match status" value="1"/>
</dbReference>
<keyword evidence="3" id="KW-0004">4Fe-4S</keyword>
<dbReference type="NCBIfam" id="TIGR00048">
    <property type="entry name" value="rRNA_mod_RlmN"/>
    <property type="match status" value="1"/>
</dbReference>
<keyword evidence="10" id="KW-0479">Metal-binding</keyword>
<keyword evidence="8" id="KW-0949">S-adenosyl-L-methionine</keyword>
<evidence type="ECO:0000256" key="10">
    <source>
        <dbReference type="ARBA" id="ARBA00022723"/>
    </source>
</evidence>
<comment type="subcellular location">
    <subcellularLocation>
        <location evidence="2">Cytoplasm</location>
    </subcellularLocation>
</comment>
<sequence length="358" mass="40425">MISRSENLLPNLLDFTLEEMEEFVSFLGKEKFRARQIRKCLYQSGNVSFEDMTTLSRDFRTRLSGIARVSRPQIVKVQESKDQTKKILLRLEDGLFIESVLIPGKNNWTICVSTQAGCAMDCKFCLTARQGFKRNLNPSEIVGQLLTLRHEMPQCPDIKNIVMMGMGEPLVNYENVVKAIKNLTCDFGMGFSNRKVTVSTCGIAPQIIRLGKDICINLAVSLNAHDNETRSKLMPVNKKYPLEVLLEACKKYPMPGRRLLTFEYILIDGINSSVRDAKKLAALLKGQRCKLNLIVFNEYPGTPFKAPSQKTVELFQQTLIDNHYTTMLRKSKGSDILAACGQLSGEATRHSKNNVVKY</sequence>
<dbReference type="PROSITE" id="PS51918">
    <property type="entry name" value="RADICAL_SAM"/>
    <property type="match status" value="1"/>
</dbReference>
<keyword evidence="5" id="KW-0698">rRNA processing</keyword>
<protein>
    <submittedName>
        <fullName evidence="14">Ribosomal rna large subunit methyltransferase n</fullName>
    </submittedName>
</protein>
<dbReference type="AlphaFoldDB" id="A0A0W8FP01"/>
<evidence type="ECO:0000256" key="11">
    <source>
        <dbReference type="ARBA" id="ARBA00023004"/>
    </source>
</evidence>
<dbReference type="GO" id="GO:0070475">
    <property type="term" value="P:rRNA base methylation"/>
    <property type="evidence" value="ECO:0007669"/>
    <property type="project" value="InterPro"/>
</dbReference>